<feature type="compositionally biased region" description="Basic residues" evidence="4">
    <location>
        <begin position="444"/>
        <end position="453"/>
    </location>
</feature>
<dbReference type="PANTHER" id="PTHR13992">
    <property type="entry name" value="NUCLEAR RECEPTOR CO-REPRESSOR RELATED NCOR"/>
    <property type="match status" value="1"/>
</dbReference>
<comment type="subcellular location">
    <subcellularLocation>
        <location evidence="1">Nucleus</location>
    </subcellularLocation>
</comment>
<comment type="caution">
    <text evidence="6">The sequence shown here is derived from an EMBL/GenBank/DDBJ whole genome shotgun (WGS) entry which is preliminary data.</text>
</comment>
<feature type="compositionally biased region" description="Polar residues" evidence="4">
    <location>
        <begin position="66"/>
        <end position="77"/>
    </location>
</feature>
<dbReference type="InterPro" id="IPR017884">
    <property type="entry name" value="SANT_dom"/>
</dbReference>
<dbReference type="InterPro" id="IPR009057">
    <property type="entry name" value="Homeodomain-like_sf"/>
</dbReference>
<dbReference type="PANTHER" id="PTHR13992:SF39">
    <property type="entry name" value="SMRTER, ISOFORM G"/>
    <property type="match status" value="1"/>
</dbReference>
<feature type="compositionally biased region" description="Pro residues" evidence="4">
    <location>
        <begin position="527"/>
        <end position="537"/>
    </location>
</feature>
<dbReference type="GO" id="GO:0000785">
    <property type="term" value="C:chromatin"/>
    <property type="evidence" value="ECO:0007669"/>
    <property type="project" value="TreeGrafter"/>
</dbReference>
<feature type="region of interest" description="Disordered" evidence="4">
    <location>
        <begin position="278"/>
        <end position="303"/>
    </location>
</feature>
<feature type="compositionally biased region" description="Pro residues" evidence="4">
    <location>
        <begin position="559"/>
        <end position="571"/>
    </location>
</feature>
<feature type="compositionally biased region" description="Pro residues" evidence="4">
    <location>
        <begin position="640"/>
        <end position="658"/>
    </location>
</feature>
<feature type="compositionally biased region" description="Polar residues" evidence="4">
    <location>
        <begin position="471"/>
        <end position="486"/>
    </location>
</feature>
<dbReference type="AlphaFoldDB" id="A0A922MZ60"/>
<dbReference type="SUPFAM" id="SSF46689">
    <property type="entry name" value="Homeodomain-like"/>
    <property type="match status" value="1"/>
</dbReference>
<evidence type="ECO:0000259" key="5">
    <source>
        <dbReference type="PROSITE" id="PS51293"/>
    </source>
</evidence>
<evidence type="ECO:0000256" key="2">
    <source>
        <dbReference type="ARBA" id="ARBA00010097"/>
    </source>
</evidence>
<dbReference type="GO" id="GO:0005634">
    <property type="term" value="C:nucleus"/>
    <property type="evidence" value="ECO:0007669"/>
    <property type="project" value="UniProtKB-SubCell"/>
</dbReference>
<evidence type="ECO:0000313" key="7">
    <source>
        <dbReference type="Proteomes" id="UP000814243"/>
    </source>
</evidence>
<dbReference type="GO" id="GO:0006357">
    <property type="term" value="P:regulation of transcription by RNA polymerase II"/>
    <property type="evidence" value="ECO:0007669"/>
    <property type="project" value="TreeGrafter"/>
</dbReference>
<keyword evidence="3" id="KW-0175">Coiled coil</keyword>
<dbReference type="PROSITE" id="PS51293">
    <property type="entry name" value="SANT"/>
    <property type="match status" value="1"/>
</dbReference>
<evidence type="ECO:0000256" key="1">
    <source>
        <dbReference type="ARBA" id="ARBA00004123"/>
    </source>
</evidence>
<dbReference type="EMBL" id="JACEFF010000034">
    <property type="protein sequence ID" value="KAH9645508.1"/>
    <property type="molecule type" value="Genomic_DNA"/>
</dbReference>
<dbReference type="GO" id="GO:0032991">
    <property type="term" value="C:protein-containing complex"/>
    <property type="evidence" value="ECO:0007669"/>
    <property type="project" value="UniProtKB-ARBA"/>
</dbReference>
<dbReference type="Gene3D" id="1.20.5.430">
    <property type="match status" value="1"/>
</dbReference>
<feature type="compositionally biased region" description="Polar residues" evidence="4">
    <location>
        <begin position="659"/>
        <end position="668"/>
    </location>
</feature>
<dbReference type="Gene3D" id="1.10.10.60">
    <property type="entry name" value="Homeodomain-like"/>
    <property type="match status" value="1"/>
</dbReference>
<feature type="region of interest" description="Disordered" evidence="4">
    <location>
        <begin position="58"/>
        <end position="116"/>
    </location>
</feature>
<accession>A0A922MZ60</accession>
<feature type="region of interest" description="Disordered" evidence="4">
    <location>
        <begin position="621"/>
        <end position="668"/>
    </location>
</feature>
<feature type="compositionally biased region" description="Low complexity" evidence="4">
    <location>
        <begin position="504"/>
        <end position="526"/>
    </location>
</feature>
<proteinExistence type="inferred from homology"/>
<comment type="similarity">
    <text evidence="2">Belongs to the N-CoR nuclear receptor corepressors family.</text>
</comment>
<name>A0A922MZ60_SPOEX</name>
<organism evidence="6 7">
    <name type="scientific">Spodoptera exigua</name>
    <name type="common">Beet armyworm</name>
    <name type="synonym">Noctua fulgens</name>
    <dbReference type="NCBI Taxonomy" id="7107"/>
    <lineage>
        <taxon>Eukaryota</taxon>
        <taxon>Metazoa</taxon>
        <taxon>Ecdysozoa</taxon>
        <taxon>Arthropoda</taxon>
        <taxon>Hexapoda</taxon>
        <taxon>Insecta</taxon>
        <taxon>Pterygota</taxon>
        <taxon>Neoptera</taxon>
        <taxon>Endopterygota</taxon>
        <taxon>Lepidoptera</taxon>
        <taxon>Glossata</taxon>
        <taxon>Ditrysia</taxon>
        <taxon>Noctuoidea</taxon>
        <taxon>Noctuidae</taxon>
        <taxon>Amphipyrinae</taxon>
        <taxon>Spodoptera</taxon>
    </lineage>
</organism>
<gene>
    <name evidence="6" type="ORF">HF086_007024</name>
</gene>
<evidence type="ECO:0000313" key="6">
    <source>
        <dbReference type="EMBL" id="KAH9645508.1"/>
    </source>
</evidence>
<protein>
    <recommendedName>
        <fullName evidence="5">SANT domain-containing protein</fullName>
    </recommendedName>
</protein>
<dbReference type="Proteomes" id="UP000814243">
    <property type="component" value="Unassembled WGS sequence"/>
</dbReference>
<feature type="domain" description="SANT" evidence="5">
    <location>
        <begin position="400"/>
        <end position="439"/>
    </location>
</feature>
<dbReference type="InterPro" id="IPR031557">
    <property type="entry name" value="N-CoR_GPS2_interact"/>
</dbReference>
<dbReference type="Pfam" id="PF15784">
    <property type="entry name" value="GPS2_interact"/>
    <property type="match status" value="1"/>
</dbReference>
<feature type="region of interest" description="Disordered" evidence="4">
    <location>
        <begin position="444"/>
        <end position="571"/>
    </location>
</feature>
<dbReference type="InterPro" id="IPR051571">
    <property type="entry name" value="N-CoR_corepressor"/>
</dbReference>
<reference evidence="6" key="1">
    <citation type="journal article" date="2021" name="G3 (Bethesda)">
        <title>Genome and transcriptome analysis of the beet armyworm Spodoptera exigua reveals targets for pest control. .</title>
        <authorList>
            <person name="Simon S."/>
            <person name="Breeschoten T."/>
            <person name="Jansen H.J."/>
            <person name="Dirks R.P."/>
            <person name="Schranz M.E."/>
            <person name="Ros V.I.D."/>
        </authorList>
    </citation>
    <scope>NUCLEOTIDE SEQUENCE</scope>
    <source>
        <strain evidence="6">TB_SE_WUR_2020</strain>
    </source>
</reference>
<evidence type="ECO:0000256" key="4">
    <source>
        <dbReference type="SAM" id="MobiDB-lite"/>
    </source>
</evidence>
<feature type="compositionally biased region" description="Low complexity" evidence="4">
    <location>
        <begin position="538"/>
        <end position="558"/>
    </location>
</feature>
<evidence type="ECO:0000256" key="3">
    <source>
        <dbReference type="ARBA" id="ARBA00023054"/>
    </source>
</evidence>
<feature type="compositionally biased region" description="Pro residues" evidence="4">
    <location>
        <begin position="101"/>
        <end position="116"/>
    </location>
</feature>
<feature type="compositionally biased region" description="Low complexity" evidence="4">
    <location>
        <begin position="89"/>
        <end position="100"/>
    </location>
</feature>
<sequence length="668" mass="71808">MEPFIPFQWRDTEKALKRLQIVGKLLNIKVREIMQLSKLPFGVASHACPVRCMSQSPGPYHKTGESPRTSVRCQPGQTDHGHGGGALAYGGKPAAGGVVAPPQPRPPPAAPYAPQPYAPAQLRLHQPGYGSAPLSYRDSSYVRGGGAVGSVGGVGAVGAGAVGAGEYRGGRVSLLGAAYLPPPAPAAHHPPPADPPPFKKIRLTAERTPLPHHQPLRVDTREPVNQYSTVEVLSPNPPSDTTMEDQSFRTTKDDLLQQISKVDREMALSESTLSKLKKKQEELEQTASKPARAEEPEETVPRHRSLAQCVYAENRKKVFPELRKQREERERFNRLGARVKSEAELEEIADGLHEQEHEDKKMRSLTVVPPLLRDPSDTTPVYIDTNRRCMDMEAEHKELQLRNVWSQAERELFREKYLQHPKNFGQIASFYYLSKKAENYKQLLRKPRQRRSARNPPRAQPEPELPAGVTTRLQRSQAVSLGTTARTENKEQSMEESMPQVTDPVTCIPIPTAAPAQPPRSELTRTPPLPPSPPPASSAPTPVTSTPTPLSVAGSPAAAPTPPAVDVPLPPATTAEVTLTITPVSTPITTSAASATASSPAPVTCITSTAAVAATLTAPAISGNVSGTGSASGSGSGSAPPTPQPAQPPTPTQPPPTPETDQMTLFHN</sequence>